<dbReference type="InterPro" id="IPR011051">
    <property type="entry name" value="RmlC_Cupin_sf"/>
</dbReference>
<dbReference type="RefSeq" id="WP_344639372.1">
    <property type="nucleotide sequence ID" value="NZ_BAAATR010000031.1"/>
</dbReference>
<name>A0ABP5RKJ1_9ACTN</name>
<evidence type="ECO:0000313" key="3">
    <source>
        <dbReference type="Proteomes" id="UP001500305"/>
    </source>
</evidence>
<dbReference type="InterPro" id="IPR008894">
    <property type="entry name" value="QdtA_cupin_dom"/>
</dbReference>
<comment type="caution">
    <text evidence="2">The sequence shown here is derived from an EMBL/GenBank/DDBJ whole genome shotgun (WGS) entry which is preliminary data.</text>
</comment>
<proteinExistence type="predicted"/>
<reference evidence="3" key="1">
    <citation type="journal article" date="2019" name="Int. J. Syst. Evol. Microbiol.">
        <title>The Global Catalogue of Microorganisms (GCM) 10K type strain sequencing project: providing services to taxonomists for standard genome sequencing and annotation.</title>
        <authorList>
            <consortium name="The Broad Institute Genomics Platform"/>
            <consortium name="The Broad Institute Genome Sequencing Center for Infectious Disease"/>
            <person name="Wu L."/>
            <person name="Ma J."/>
        </authorList>
    </citation>
    <scope>NUCLEOTIDE SEQUENCE [LARGE SCALE GENOMIC DNA]</scope>
    <source>
        <strain evidence="3">JCM 7356</strain>
    </source>
</reference>
<sequence length="149" mass="16709">MTASTTTSAGTAERRGVCRLVPLEHHQDERGILSVLEPEQALGFVVRRVYYLHGLEAGASRGGHAHRRLEQFVIAVHGSFTISLDDGFQTTEYRLDQPELGLYIGPMVWGELSDFSAGTVCLVLASEPFDEADYFRDHAEFLRMSRRRP</sequence>
<dbReference type="SUPFAM" id="SSF51182">
    <property type="entry name" value="RmlC-like cupins"/>
    <property type="match status" value="1"/>
</dbReference>
<organism evidence="2 3">
    <name type="scientific">Kitasatospora cystarginea</name>
    <dbReference type="NCBI Taxonomy" id="58350"/>
    <lineage>
        <taxon>Bacteria</taxon>
        <taxon>Bacillati</taxon>
        <taxon>Actinomycetota</taxon>
        <taxon>Actinomycetes</taxon>
        <taxon>Kitasatosporales</taxon>
        <taxon>Streptomycetaceae</taxon>
        <taxon>Kitasatospora</taxon>
    </lineage>
</organism>
<gene>
    <name evidence="2" type="ORF">GCM10010430_57030</name>
</gene>
<dbReference type="EMBL" id="BAAATR010000031">
    <property type="protein sequence ID" value="GAA2264843.1"/>
    <property type="molecule type" value="Genomic_DNA"/>
</dbReference>
<dbReference type="Pfam" id="PF05523">
    <property type="entry name" value="FdtA"/>
    <property type="match status" value="1"/>
</dbReference>
<accession>A0ABP5RKJ1</accession>
<evidence type="ECO:0000259" key="1">
    <source>
        <dbReference type="Pfam" id="PF05523"/>
    </source>
</evidence>
<feature type="domain" description="Sugar 3,4-ketoisomerase QdtA cupin" evidence="1">
    <location>
        <begin position="18"/>
        <end position="144"/>
    </location>
</feature>
<keyword evidence="3" id="KW-1185">Reference proteome</keyword>
<dbReference type="Gene3D" id="2.60.120.10">
    <property type="entry name" value="Jelly Rolls"/>
    <property type="match status" value="1"/>
</dbReference>
<evidence type="ECO:0000313" key="2">
    <source>
        <dbReference type="EMBL" id="GAA2264843.1"/>
    </source>
</evidence>
<protein>
    <submittedName>
        <fullName evidence="2">FdtA/QdtA family cupin domain-containing protein</fullName>
    </submittedName>
</protein>
<dbReference type="Proteomes" id="UP001500305">
    <property type="component" value="Unassembled WGS sequence"/>
</dbReference>
<dbReference type="CDD" id="cd20292">
    <property type="entry name" value="cupin_QdtA-like"/>
    <property type="match status" value="1"/>
</dbReference>
<dbReference type="InterPro" id="IPR014710">
    <property type="entry name" value="RmlC-like_jellyroll"/>
</dbReference>